<dbReference type="Pfam" id="PF01814">
    <property type="entry name" value="Hemerythrin"/>
    <property type="match status" value="1"/>
</dbReference>
<dbReference type="InterPro" id="IPR012312">
    <property type="entry name" value="Hemerythrin-like"/>
</dbReference>
<proteinExistence type="predicted"/>
<accession>A0A4S8QEB5</accession>
<sequence>MPHTDLIDVVTHEHQVVETLFEELEGHKGHAEGRKDLSDHVIAELVRQWVAEEQFVYPAARKALPNGDELADRQLHQHNEAEAIMKELEKQGPESPHFEQHLADLMDSVRHHMSDEEAHLLPQMREQCREEELEDLGFKVLEAKKYAPTRPHPNAPDKPPANLILGPGAGFIDKIRDAVTGREV</sequence>
<dbReference type="PANTHER" id="PTHR35585:SF1">
    <property type="entry name" value="HHE DOMAIN PROTEIN (AFU_ORTHOLOGUE AFUA_4G00730)"/>
    <property type="match status" value="1"/>
</dbReference>
<dbReference type="OrthoDB" id="9793637at2"/>
<dbReference type="Proteomes" id="UP000308760">
    <property type="component" value="Unassembled WGS sequence"/>
</dbReference>
<evidence type="ECO:0000259" key="1">
    <source>
        <dbReference type="Pfam" id="PF01814"/>
    </source>
</evidence>
<dbReference type="PANTHER" id="PTHR35585">
    <property type="entry name" value="HHE DOMAIN PROTEIN (AFU_ORTHOLOGUE AFUA_4G00730)"/>
    <property type="match status" value="1"/>
</dbReference>
<dbReference type="EMBL" id="STGY01000066">
    <property type="protein sequence ID" value="THV39539.1"/>
    <property type="molecule type" value="Genomic_DNA"/>
</dbReference>
<comment type="caution">
    <text evidence="2">The sequence shown here is derived from an EMBL/GenBank/DDBJ whole genome shotgun (WGS) entry which is preliminary data.</text>
</comment>
<reference evidence="3" key="1">
    <citation type="submission" date="2019-04" db="EMBL/GenBank/DDBJ databases">
        <title>Nocardioides xinjiangensis sp. nov.</title>
        <authorList>
            <person name="Liu S."/>
        </authorList>
    </citation>
    <scope>NUCLEOTIDE SEQUENCE [LARGE SCALE GENOMIC DNA]</scope>
    <source>
        <strain evidence="3">18</strain>
    </source>
</reference>
<dbReference type="AlphaFoldDB" id="A0A4S8QEB5"/>
<organism evidence="2 3">
    <name type="scientific">Glycomyces buryatensis</name>
    <dbReference type="NCBI Taxonomy" id="2570927"/>
    <lineage>
        <taxon>Bacteria</taxon>
        <taxon>Bacillati</taxon>
        <taxon>Actinomycetota</taxon>
        <taxon>Actinomycetes</taxon>
        <taxon>Glycomycetales</taxon>
        <taxon>Glycomycetaceae</taxon>
        <taxon>Glycomyces</taxon>
    </lineage>
</organism>
<protein>
    <submittedName>
        <fullName evidence="2">Hemerythrin domain-containing protein</fullName>
    </submittedName>
</protein>
<keyword evidence="3" id="KW-1185">Reference proteome</keyword>
<dbReference type="RefSeq" id="WP_136535957.1">
    <property type="nucleotide sequence ID" value="NZ_STGY01000066.1"/>
</dbReference>
<dbReference type="Gene3D" id="1.20.120.520">
    <property type="entry name" value="nmb1532 protein domain like"/>
    <property type="match status" value="1"/>
</dbReference>
<reference evidence="2 3" key="2">
    <citation type="submission" date="2019-05" db="EMBL/GenBank/DDBJ databases">
        <title>Glycomyces buryatensis sp. nov.</title>
        <authorList>
            <person name="Nikitina E."/>
        </authorList>
    </citation>
    <scope>NUCLEOTIDE SEQUENCE [LARGE SCALE GENOMIC DNA]</scope>
    <source>
        <strain evidence="2 3">18</strain>
    </source>
</reference>
<name>A0A4S8QEB5_9ACTN</name>
<evidence type="ECO:0000313" key="3">
    <source>
        <dbReference type="Proteomes" id="UP000308760"/>
    </source>
</evidence>
<evidence type="ECO:0000313" key="2">
    <source>
        <dbReference type="EMBL" id="THV39539.1"/>
    </source>
</evidence>
<gene>
    <name evidence="2" type="ORF">FAB82_18235</name>
</gene>
<feature type="domain" description="Hemerythrin-like" evidence="1">
    <location>
        <begin position="6"/>
        <end position="123"/>
    </location>
</feature>